<dbReference type="AlphaFoldDB" id="A0A7M7LWL7"/>
<dbReference type="KEGG" id="spu:105446453"/>
<sequence length="231" mass="25498">MATIVQHPPSISICSSIPQITSDIISKPTNTSSACKTRSQTNSNLHKLKRKSVSRNTNSTEPASAAGPGGEKGGSVAKASAVRTAPKEKEPHLVQRRNARERRRVQLVNDGFIRLRRKIPTEPRNKKLSKVKTLRSAINYILHLQQMITESDSQQQRMVEFGGHHQPHHGHHQAASYGLGMSGLIPGHPGPHPQMPPPPASGGYEWDHYAENQTMANGYDYPQEAQGGYYY</sequence>
<dbReference type="EnsemblMetazoa" id="XM_011683344">
    <property type="protein sequence ID" value="XP_011681646"/>
    <property type="gene ID" value="LOC105446453"/>
</dbReference>
<keyword evidence="2" id="KW-0524">Neurogenesis</keyword>
<dbReference type="RefSeq" id="XP_011681646.1">
    <property type="nucleotide sequence ID" value="XM_011683344.2"/>
</dbReference>
<reference evidence="7" key="2">
    <citation type="submission" date="2021-01" db="UniProtKB">
        <authorList>
            <consortium name="EnsemblMetazoa"/>
        </authorList>
    </citation>
    <scope>IDENTIFICATION</scope>
</reference>
<keyword evidence="4" id="KW-0539">Nucleus</keyword>
<dbReference type="Pfam" id="PF00010">
    <property type="entry name" value="HLH"/>
    <property type="match status" value="1"/>
</dbReference>
<keyword evidence="8" id="KW-1185">Reference proteome</keyword>
<reference evidence="8" key="1">
    <citation type="submission" date="2015-02" db="EMBL/GenBank/DDBJ databases">
        <title>Genome sequencing for Strongylocentrotus purpuratus.</title>
        <authorList>
            <person name="Murali S."/>
            <person name="Liu Y."/>
            <person name="Vee V."/>
            <person name="English A."/>
            <person name="Wang M."/>
            <person name="Skinner E."/>
            <person name="Han Y."/>
            <person name="Muzny D.M."/>
            <person name="Worley K.C."/>
            <person name="Gibbs R.A."/>
        </authorList>
    </citation>
    <scope>NUCLEOTIDE SEQUENCE</scope>
</reference>
<dbReference type="CDD" id="cd11418">
    <property type="entry name" value="bHLH_TS_ASCL"/>
    <property type="match status" value="1"/>
</dbReference>
<dbReference type="InParanoid" id="A0A7M7LWL7"/>
<comment type="subcellular location">
    <subcellularLocation>
        <location evidence="1">Nucleus</location>
    </subcellularLocation>
</comment>
<dbReference type="GO" id="GO:0005634">
    <property type="term" value="C:nucleus"/>
    <property type="evidence" value="ECO:0007669"/>
    <property type="project" value="UniProtKB-SubCell"/>
</dbReference>
<dbReference type="GeneID" id="105446453"/>
<dbReference type="InterPro" id="IPR050283">
    <property type="entry name" value="E-box_TF_Regulators"/>
</dbReference>
<evidence type="ECO:0000256" key="1">
    <source>
        <dbReference type="ARBA" id="ARBA00004123"/>
    </source>
</evidence>
<evidence type="ECO:0000256" key="3">
    <source>
        <dbReference type="ARBA" id="ARBA00023125"/>
    </source>
</evidence>
<feature type="domain" description="BHLH" evidence="6">
    <location>
        <begin position="92"/>
        <end position="144"/>
    </location>
</feature>
<evidence type="ECO:0000313" key="8">
    <source>
        <dbReference type="Proteomes" id="UP000007110"/>
    </source>
</evidence>
<dbReference type="FunFam" id="4.10.280.10:FF:000029">
    <property type="entry name" value="Achaete-scute family bHLH transcription factor 1"/>
    <property type="match status" value="1"/>
</dbReference>
<feature type="compositionally biased region" description="Polar residues" evidence="5">
    <location>
        <begin position="29"/>
        <end position="45"/>
    </location>
</feature>
<proteinExistence type="predicted"/>
<evidence type="ECO:0000256" key="2">
    <source>
        <dbReference type="ARBA" id="ARBA00022902"/>
    </source>
</evidence>
<dbReference type="GO" id="GO:0000981">
    <property type="term" value="F:DNA-binding transcription factor activity, RNA polymerase II-specific"/>
    <property type="evidence" value="ECO:0000318"/>
    <property type="project" value="GO_Central"/>
</dbReference>
<dbReference type="SUPFAM" id="SSF47459">
    <property type="entry name" value="HLH, helix-loop-helix DNA-binding domain"/>
    <property type="match status" value="1"/>
</dbReference>
<evidence type="ECO:0000259" key="6">
    <source>
        <dbReference type="PROSITE" id="PS50888"/>
    </source>
</evidence>
<dbReference type="OMA" id="YEWDHYA"/>
<name>A0A7M7LWL7_STRPU</name>
<evidence type="ECO:0000256" key="5">
    <source>
        <dbReference type="SAM" id="MobiDB-lite"/>
    </source>
</evidence>
<dbReference type="GO" id="GO:0007399">
    <property type="term" value="P:nervous system development"/>
    <property type="evidence" value="ECO:0007669"/>
    <property type="project" value="UniProtKB-KW"/>
</dbReference>
<feature type="region of interest" description="Disordered" evidence="5">
    <location>
        <begin position="29"/>
        <end position="102"/>
    </location>
</feature>
<organism evidence="7 8">
    <name type="scientific">Strongylocentrotus purpuratus</name>
    <name type="common">Purple sea urchin</name>
    <dbReference type="NCBI Taxonomy" id="7668"/>
    <lineage>
        <taxon>Eukaryota</taxon>
        <taxon>Metazoa</taxon>
        <taxon>Echinodermata</taxon>
        <taxon>Eleutherozoa</taxon>
        <taxon>Echinozoa</taxon>
        <taxon>Echinoidea</taxon>
        <taxon>Euechinoidea</taxon>
        <taxon>Echinacea</taxon>
        <taxon>Camarodonta</taxon>
        <taxon>Echinidea</taxon>
        <taxon>Strongylocentrotidae</taxon>
        <taxon>Strongylocentrotus</taxon>
    </lineage>
</organism>
<accession>A0A7M7LWL7</accession>
<evidence type="ECO:0000313" key="7">
    <source>
        <dbReference type="EnsemblMetazoa" id="XP_011681646"/>
    </source>
</evidence>
<dbReference type="PANTHER" id="PTHR23349:SF108">
    <property type="entry name" value="BHLH DOMAIN-CONTAINING PROTEIN"/>
    <property type="match status" value="1"/>
</dbReference>
<evidence type="ECO:0000256" key="4">
    <source>
        <dbReference type="ARBA" id="ARBA00023242"/>
    </source>
</evidence>
<dbReference type="InterPro" id="IPR036638">
    <property type="entry name" value="HLH_DNA-bd_sf"/>
</dbReference>
<dbReference type="GO" id="GO:0046983">
    <property type="term" value="F:protein dimerization activity"/>
    <property type="evidence" value="ECO:0007669"/>
    <property type="project" value="InterPro"/>
</dbReference>
<dbReference type="PROSITE" id="PS50888">
    <property type="entry name" value="BHLH"/>
    <property type="match status" value="1"/>
</dbReference>
<dbReference type="PANTHER" id="PTHR23349">
    <property type="entry name" value="BASIC HELIX-LOOP-HELIX TRANSCRIPTION FACTOR, TWIST"/>
    <property type="match status" value="1"/>
</dbReference>
<dbReference type="Proteomes" id="UP000007110">
    <property type="component" value="Unassembled WGS sequence"/>
</dbReference>
<dbReference type="GO" id="GO:0000977">
    <property type="term" value="F:RNA polymerase II transcription regulatory region sequence-specific DNA binding"/>
    <property type="evidence" value="ECO:0000318"/>
    <property type="project" value="GO_Central"/>
</dbReference>
<dbReference type="SMART" id="SM00353">
    <property type="entry name" value="HLH"/>
    <property type="match status" value="1"/>
</dbReference>
<dbReference type="GO" id="GO:0032502">
    <property type="term" value="P:developmental process"/>
    <property type="evidence" value="ECO:0000318"/>
    <property type="project" value="GO_Central"/>
</dbReference>
<dbReference type="Gene3D" id="4.10.280.10">
    <property type="entry name" value="Helix-loop-helix DNA-binding domain"/>
    <property type="match status" value="1"/>
</dbReference>
<dbReference type="GO" id="GO:0006357">
    <property type="term" value="P:regulation of transcription by RNA polymerase II"/>
    <property type="evidence" value="ECO:0000318"/>
    <property type="project" value="GO_Central"/>
</dbReference>
<protein>
    <recommendedName>
        <fullName evidence="6">BHLH domain-containing protein</fullName>
    </recommendedName>
</protein>
<dbReference type="OrthoDB" id="6241467at2759"/>
<dbReference type="InterPro" id="IPR011598">
    <property type="entry name" value="bHLH_dom"/>
</dbReference>
<keyword evidence="3" id="KW-0238">DNA-binding</keyword>